<feature type="region of interest" description="Disordered" evidence="1">
    <location>
        <begin position="249"/>
        <end position="281"/>
    </location>
</feature>
<evidence type="ECO:0000256" key="1">
    <source>
        <dbReference type="SAM" id="MobiDB-lite"/>
    </source>
</evidence>
<accession>A0AAD1UBL6</accession>
<name>A0AAD1UBL6_EUPCR</name>
<feature type="compositionally biased region" description="Basic residues" evidence="1">
    <location>
        <begin position="41"/>
        <end position="50"/>
    </location>
</feature>
<reference evidence="2" key="1">
    <citation type="submission" date="2023-07" db="EMBL/GenBank/DDBJ databases">
        <authorList>
            <consortium name="AG Swart"/>
            <person name="Singh M."/>
            <person name="Singh A."/>
            <person name="Seah K."/>
            <person name="Emmerich C."/>
        </authorList>
    </citation>
    <scope>NUCLEOTIDE SEQUENCE</scope>
    <source>
        <strain evidence="2">DP1</strain>
    </source>
</reference>
<dbReference type="EMBL" id="CAMPGE010004984">
    <property type="protein sequence ID" value="CAI2363834.1"/>
    <property type="molecule type" value="Genomic_DNA"/>
</dbReference>
<keyword evidence="3" id="KW-1185">Reference proteome</keyword>
<evidence type="ECO:0000313" key="2">
    <source>
        <dbReference type="EMBL" id="CAI2363834.1"/>
    </source>
</evidence>
<feature type="region of interest" description="Disordered" evidence="1">
    <location>
        <begin position="1"/>
        <end position="78"/>
    </location>
</feature>
<dbReference type="AlphaFoldDB" id="A0AAD1UBL6"/>
<gene>
    <name evidence="2" type="ORF">ECRASSUSDP1_LOCUS5174</name>
</gene>
<feature type="compositionally biased region" description="Polar residues" evidence="1">
    <location>
        <begin position="249"/>
        <end position="272"/>
    </location>
</feature>
<evidence type="ECO:0000313" key="3">
    <source>
        <dbReference type="Proteomes" id="UP001295684"/>
    </source>
</evidence>
<dbReference type="Proteomes" id="UP001295684">
    <property type="component" value="Unassembled WGS sequence"/>
</dbReference>
<protein>
    <submittedName>
        <fullName evidence="2">Uncharacterized protein</fullName>
    </submittedName>
</protein>
<organism evidence="2 3">
    <name type="scientific">Euplotes crassus</name>
    <dbReference type="NCBI Taxonomy" id="5936"/>
    <lineage>
        <taxon>Eukaryota</taxon>
        <taxon>Sar</taxon>
        <taxon>Alveolata</taxon>
        <taxon>Ciliophora</taxon>
        <taxon>Intramacronucleata</taxon>
        <taxon>Spirotrichea</taxon>
        <taxon>Hypotrichia</taxon>
        <taxon>Euplotida</taxon>
        <taxon>Euplotidae</taxon>
        <taxon>Moneuplotes</taxon>
    </lineage>
</organism>
<comment type="caution">
    <text evidence="2">The sequence shown here is derived from an EMBL/GenBank/DDBJ whole genome shotgun (WGS) entry which is preliminary data.</text>
</comment>
<proteinExistence type="predicted"/>
<sequence>MESRRKGTAIIGYHIENSPAYKPSPFKKKKLDVGKATRNAPKNKRSKGRQPKQFFEQDDTSEDCKPRRVPDFAANENSSVLKRDRKGIPRFRQHERPCFSNVYEEDLSCMKMISQPSIDRKAATPQQRSSRLMVDKRSQNCEESIAKARVDHKFQSCDKKEKVKKNLKIRIEDNFKNLNTSKRLPTEVMKFDKNYMKNAFKSETKNHSQFLVAEANQNNQKDGVLYQSNDSKNLLGFRNNRHLMSHSIVNSPMPQSKVGSVSNSKLSYNKNQSEQEENKSEAFFGKERERVWKNALQCNNINEHSHKKSSQTGHEYPQNPFLHTIKALESESSKNTPGFHKKSSNIFMFK</sequence>